<feature type="chain" id="PRO_5046068475" evidence="1">
    <location>
        <begin position="20"/>
        <end position="231"/>
    </location>
</feature>
<dbReference type="SUPFAM" id="SSF81901">
    <property type="entry name" value="HCP-like"/>
    <property type="match status" value="1"/>
</dbReference>
<keyword evidence="3" id="KW-1185">Reference proteome</keyword>
<feature type="signal peptide" evidence="1">
    <location>
        <begin position="1"/>
        <end position="19"/>
    </location>
</feature>
<dbReference type="EMBL" id="JACOFX010000011">
    <property type="protein sequence ID" value="MBC3909699.1"/>
    <property type="molecule type" value="Genomic_DNA"/>
</dbReference>
<sequence>MIKKYLALSMFVFSSQAMAADMRDAEVAMDRGNLKLAMKIWTELAEKGDLVAPVHLGYQYAKNARNGNKEDGKKAYYWYSKCAEMDACKLELAKLHDEGVGTSRDKQKAMVLYRQVIDSDLDWSDGKDEARVKAGLIYMTDKNFHDKAEAEKLFATAARHGDPQACLWMGLILQGKQPVNDNYVEAYKFLYLANSKGNYSAMGQMQNLEQKMTNAEIAQAKKLAAEWRPSK</sequence>
<reference evidence="2 3" key="1">
    <citation type="submission" date="2020-08" db="EMBL/GenBank/DDBJ databases">
        <title>Novel species isolated from subtropical streams in China.</title>
        <authorList>
            <person name="Lu H."/>
        </authorList>
    </citation>
    <scope>NUCLEOTIDE SEQUENCE [LARGE SCALE GENOMIC DNA]</scope>
    <source>
        <strain evidence="2 3">NL8W</strain>
    </source>
</reference>
<organism evidence="2 3">
    <name type="scientific">Undibacterium umbellatum</name>
    <dbReference type="NCBI Taxonomy" id="2762300"/>
    <lineage>
        <taxon>Bacteria</taxon>
        <taxon>Pseudomonadati</taxon>
        <taxon>Pseudomonadota</taxon>
        <taxon>Betaproteobacteria</taxon>
        <taxon>Burkholderiales</taxon>
        <taxon>Oxalobacteraceae</taxon>
        <taxon>Undibacterium</taxon>
    </lineage>
</organism>
<dbReference type="InterPro" id="IPR050767">
    <property type="entry name" value="Sel1_AlgK"/>
</dbReference>
<gene>
    <name evidence="2" type="ORF">H8L47_19210</name>
</gene>
<name>A0ABR6ZDJ4_9BURK</name>
<protein>
    <submittedName>
        <fullName evidence="2">Sel1 repeat family protein</fullName>
    </submittedName>
</protein>
<keyword evidence="1" id="KW-0732">Signal</keyword>
<evidence type="ECO:0000313" key="2">
    <source>
        <dbReference type="EMBL" id="MBC3909699.1"/>
    </source>
</evidence>
<dbReference type="InterPro" id="IPR011990">
    <property type="entry name" value="TPR-like_helical_dom_sf"/>
</dbReference>
<dbReference type="PANTHER" id="PTHR11102">
    <property type="entry name" value="SEL-1-LIKE PROTEIN"/>
    <property type="match status" value="1"/>
</dbReference>
<dbReference type="Pfam" id="PF08238">
    <property type="entry name" value="Sel1"/>
    <property type="match status" value="4"/>
</dbReference>
<dbReference type="Proteomes" id="UP000646911">
    <property type="component" value="Unassembled WGS sequence"/>
</dbReference>
<evidence type="ECO:0000313" key="3">
    <source>
        <dbReference type="Proteomes" id="UP000646911"/>
    </source>
</evidence>
<comment type="caution">
    <text evidence="2">The sequence shown here is derived from an EMBL/GenBank/DDBJ whole genome shotgun (WGS) entry which is preliminary data.</text>
</comment>
<accession>A0ABR6ZDJ4</accession>
<proteinExistence type="predicted"/>
<evidence type="ECO:0000256" key="1">
    <source>
        <dbReference type="SAM" id="SignalP"/>
    </source>
</evidence>
<dbReference type="SMART" id="SM00671">
    <property type="entry name" value="SEL1"/>
    <property type="match status" value="3"/>
</dbReference>
<dbReference type="Gene3D" id="1.25.40.10">
    <property type="entry name" value="Tetratricopeptide repeat domain"/>
    <property type="match status" value="1"/>
</dbReference>
<dbReference type="InterPro" id="IPR006597">
    <property type="entry name" value="Sel1-like"/>
</dbReference>
<dbReference type="PANTHER" id="PTHR11102:SF160">
    <property type="entry name" value="ERAD-ASSOCIATED E3 UBIQUITIN-PROTEIN LIGASE COMPONENT HRD3"/>
    <property type="match status" value="1"/>
</dbReference>
<dbReference type="RefSeq" id="WP_186955217.1">
    <property type="nucleotide sequence ID" value="NZ_JACOFX010000011.1"/>
</dbReference>